<dbReference type="Ensembl" id="ENSCSET00000014550.1">
    <property type="protein sequence ID" value="ENSCSEP00000014379.1"/>
    <property type="gene ID" value="ENSCSEG00000009251.1"/>
</dbReference>
<dbReference type="Pfam" id="PF04218">
    <property type="entry name" value="CENP-B_N"/>
    <property type="match status" value="1"/>
</dbReference>
<keyword evidence="3" id="KW-0238">DNA-binding</keyword>
<dbReference type="Pfam" id="PF03221">
    <property type="entry name" value="HTH_Tnp_Tc5"/>
    <property type="match status" value="1"/>
</dbReference>
<evidence type="ECO:0000313" key="10">
    <source>
        <dbReference type="Proteomes" id="UP000265120"/>
    </source>
</evidence>
<feature type="domain" description="HTH psq-type" evidence="8">
    <location>
        <begin position="17"/>
        <end position="67"/>
    </location>
</feature>
<dbReference type="GeneTree" id="ENSGT00940000163452"/>
<dbReference type="InterPro" id="IPR050863">
    <property type="entry name" value="CenT-Element_Derived"/>
</dbReference>
<dbReference type="Gene3D" id="1.10.10.10">
    <property type="entry name" value="Winged helix-like DNA-binding domain superfamily/Winged helix DNA-binding domain"/>
    <property type="match status" value="1"/>
</dbReference>
<feature type="domain" description="DDE-1" evidence="6">
    <location>
        <begin position="178"/>
        <end position="357"/>
    </location>
</feature>
<dbReference type="GO" id="GO:0003677">
    <property type="term" value="F:DNA binding"/>
    <property type="evidence" value="ECO:0007669"/>
    <property type="project" value="UniProtKB-KW"/>
</dbReference>
<feature type="compositionally biased region" description="Basic and acidic residues" evidence="5">
    <location>
        <begin position="436"/>
        <end position="451"/>
    </location>
</feature>
<organism evidence="9 10">
    <name type="scientific">Cynoglossus semilaevis</name>
    <name type="common">Tongue sole</name>
    <dbReference type="NCBI Taxonomy" id="244447"/>
    <lineage>
        <taxon>Eukaryota</taxon>
        <taxon>Metazoa</taxon>
        <taxon>Chordata</taxon>
        <taxon>Craniata</taxon>
        <taxon>Vertebrata</taxon>
        <taxon>Euteleostomi</taxon>
        <taxon>Actinopterygii</taxon>
        <taxon>Neopterygii</taxon>
        <taxon>Teleostei</taxon>
        <taxon>Neoteleostei</taxon>
        <taxon>Acanthomorphata</taxon>
        <taxon>Carangaria</taxon>
        <taxon>Pleuronectiformes</taxon>
        <taxon>Pleuronectoidei</taxon>
        <taxon>Cynoglossidae</taxon>
        <taxon>Cynoglossinae</taxon>
        <taxon>Cynoglossus</taxon>
    </lineage>
</organism>
<proteinExistence type="inferred from homology"/>
<evidence type="ECO:0000313" key="9">
    <source>
        <dbReference type="Ensembl" id="ENSCSEP00000014379.1"/>
    </source>
</evidence>
<dbReference type="AlphaFoldDB" id="A0A3P8VJE3"/>
<evidence type="ECO:0000256" key="5">
    <source>
        <dbReference type="SAM" id="MobiDB-lite"/>
    </source>
</evidence>
<dbReference type="Pfam" id="PF03184">
    <property type="entry name" value="DDE_1"/>
    <property type="match status" value="1"/>
</dbReference>
<feature type="compositionally biased region" description="Basic and acidic residues" evidence="5">
    <location>
        <begin position="401"/>
        <end position="420"/>
    </location>
</feature>
<accession>A0A3P8VJE3</accession>
<protein>
    <recommendedName>
        <fullName evidence="11">DDE-1 domain-containing protein</fullName>
    </recommendedName>
</protein>
<dbReference type="STRING" id="244447.ENSCSEP00000014379"/>
<dbReference type="InterPro" id="IPR004875">
    <property type="entry name" value="DDE_SF_endonuclease_dom"/>
</dbReference>
<reference evidence="9" key="3">
    <citation type="submission" date="2025-09" db="UniProtKB">
        <authorList>
            <consortium name="Ensembl"/>
        </authorList>
    </citation>
    <scope>IDENTIFICATION</scope>
</reference>
<dbReference type="OMA" id="NIMHIAR"/>
<dbReference type="InterPro" id="IPR007889">
    <property type="entry name" value="HTH_Psq"/>
</dbReference>
<reference evidence="9 10" key="1">
    <citation type="journal article" date="2014" name="Nat. Genet.">
        <title>Whole-genome sequence of a flatfish provides insights into ZW sex chromosome evolution and adaptation to a benthic lifestyle.</title>
        <authorList>
            <person name="Chen S."/>
            <person name="Zhang G."/>
            <person name="Shao C."/>
            <person name="Huang Q."/>
            <person name="Liu G."/>
            <person name="Zhang P."/>
            <person name="Song W."/>
            <person name="An N."/>
            <person name="Chalopin D."/>
            <person name="Volff J.N."/>
            <person name="Hong Y."/>
            <person name="Li Q."/>
            <person name="Sha Z."/>
            <person name="Zhou H."/>
            <person name="Xie M."/>
            <person name="Yu Q."/>
            <person name="Liu Y."/>
            <person name="Xiang H."/>
            <person name="Wang N."/>
            <person name="Wu K."/>
            <person name="Yang C."/>
            <person name="Zhou Q."/>
            <person name="Liao X."/>
            <person name="Yang L."/>
            <person name="Hu Q."/>
            <person name="Zhang J."/>
            <person name="Meng L."/>
            <person name="Jin L."/>
            <person name="Tian Y."/>
            <person name="Lian J."/>
            <person name="Yang J."/>
            <person name="Miao G."/>
            <person name="Liu S."/>
            <person name="Liang Z."/>
            <person name="Yan F."/>
            <person name="Li Y."/>
            <person name="Sun B."/>
            <person name="Zhang H."/>
            <person name="Zhang J."/>
            <person name="Zhu Y."/>
            <person name="Du M."/>
            <person name="Zhao Y."/>
            <person name="Schartl M."/>
            <person name="Tang Q."/>
            <person name="Wang J."/>
        </authorList>
    </citation>
    <scope>NUCLEOTIDE SEQUENCE</scope>
</reference>
<evidence type="ECO:0000259" key="7">
    <source>
        <dbReference type="Pfam" id="PF03221"/>
    </source>
</evidence>
<comment type="similarity">
    <text evidence="2">Belongs to the tigger transposable element derived protein family.</text>
</comment>
<dbReference type="InterPro" id="IPR009057">
    <property type="entry name" value="Homeodomain-like_sf"/>
</dbReference>
<keyword evidence="4" id="KW-0539">Nucleus</keyword>
<evidence type="ECO:0008006" key="11">
    <source>
        <dbReference type="Google" id="ProtNLM"/>
    </source>
</evidence>
<evidence type="ECO:0000256" key="4">
    <source>
        <dbReference type="ARBA" id="ARBA00023242"/>
    </source>
</evidence>
<dbReference type="InterPro" id="IPR006600">
    <property type="entry name" value="HTH_CenpB_DNA-bd_dom"/>
</dbReference>
<evidence type="ECO:0000256" key="1">
    <source>
        <dbReference type="ARBA" id="ARBA00004123"/>
    </source>
</evidence>
<dbReference type="SUPFAM" id="SSF46689">
    <property type="entry name" value="Homeodomain-like"/>
    <property type="match status" value="1"/>
</dbReference>
<dbReference type="PANTHER" id="PTHR19303:SF73">
    <property type="entry name" value="PROTEIN PDC2"/>
    <property type="match status" value="1"/>
</dbReference>
<evidence type="ECO:0000259" key="8">
    <source>
        <dbReference type="Pfam" id="PF04218"/>
    </source>
</evidence>
<dbReference type="InParanoid" id="A0A3P8VJE3"/>
<name>A0A3P8VJE3_CYNSE</name>
<reference evidence="9" key="2">
    <citation type="submission" date="2025-08" db="UniProtKB">
        <authorList>
            <consortium name="Ensembl"/>
        </authorList>
    </citation>
    <scope>IDENTIFICATION</scope>
</reference>
<dbReference type="Proteomes" id="UP000265120">
    <property type="component" value="Chromosome 19"/>
</dbReference>
<dbReference type="GO" id="GO:0005634">
    <property type="term" value="C:nucleus"/>
    <property type="evidence" value="ECO:0007669"/>
    <property type="project" value="UniProtKB-SubCell"/>
</dbReference>
<feature type="domain" description="HTH CENPB-type" evidence="7">
    <location>
        <begin position="84"/>
        <end position="108"/>
    </location>
</feature>
<feature type="region of interest" description="Disordered" evidence="5">
    <location>
        <begin position="387"/>
        <end position="462"/>
    </location>
</feature>
<sequence>MSTKRSGPAKVPAVGTKRQRKMLSIGDKVKLLDMLNEGKSYAAVGRHYGINESSVRSIKKEEKNIRKTAAISFNKDSKRVATARNKTSTFNASKGWFENFKKRFGLKNVSLHGEMASANTAEAEAFVNNKFKAIIEEVGYKPDQVFNMDETGLFWKRMPSRTFIMQEEAKAPGFKAQKDRLTLVMCGNAAGFMIKPGLIYRSKNPRTLKNKNKDDLPVYWMYNAKAWMTKALNLDWFKNCFIPEVKCYLRGKGLDFKVLLLIDNAGGHSDDMTYDGVQIEFLPPNTTSLIQPMDQGIIRAFKALYTRNTLQHLVDAMDSDQDFSLKDYWRGYTIASCLQNIQRAIREMKTETLNACWIKLWPEVADSLSVTVLTNGWFCCAQEEARREGRGGGHGGGRDCAATDDRPDRRTEEVDQRDSGEAQVLVLQLSPGQRSPTHDLTRERSHMHSDFLEATPEVSTSS</sequence>
<dbReference type="PANTHER" id="PTHR19303">
    <property type="entry name" value="TRANSPOSON"/>
    <property type="match status" value="1"/>
</dbReference>
<evidence type="ECO:0000256" key="3">
    <source>
        <dbReference type="ARBA" id="ARBA00023125"/>
    </source>
</evidence>
<keyword evidence="10" id="KW-1185">Reference proteome</keyword>
<evidence type="ECO:0000256" key="2">
    <source>
        <dbReference type="ARBA" id="ARBA00010881"/>
    </source>
</evidence>
<comment type="subcellular location">
    <subcellularLocation>
        <location evidence="1">Nucleus</location>
    </subcellularLocation>
</comment>
<evidence type="ECO:0000259" key="6">
    <source>
        <dbReference type="Pfam" id="PF03184"/>
    </source>
</evidence>
<dbReference type="InterPro" id="IPR036388">
    <property type="entry name" value="WH-like_DNA-bd_sf"/>
</dbReference>